<organism evidence="5 6">
    <name type="scientific">Intestinibacter bartlettii</name>
    <dbReference type="NCBI Taxonomy" id="261299"/>
    <lineage>
        <taxon>Bacteria</taxon>
        <taxon>Bacillati</taxon>
        <taxon>Bacillota</taxon>
        <taxon>Clostridia</taxon>
        <taxon>Peptostreptococcales</taxon>
        <taxon>Peptostreptococcaceae</taxon>
        <taxon>Intestinibacter</taxon>
    </lineage>
</organism>
<keyword evidence="2" id="KW-0472">Membrane</keyword>
<gene>
    <name evidence="5" type="ORF">KQI20_05170</name>
</gene>
<dbReference type="InterPro" id="IPR012907">
    <property type="entry name" value="Peptidase_S11_C"/>
</dbReference>
<feature type="domain" description="Peptidase S11 D-Ala-D-Ala carboxypeptidase A C-terminal" evidence="4">
    <location>
        <begin position="295"/>
        <end position="385"/>
    </location>
</feature>
<feature type="signal peptide" evidence="3">
    <location>
        <begin position="1"/>
        <end position="27"/>
    </location>
</feature>
<accession>A0ABS6DWN6</accession>
<feature type="region of interest" description="Disordered" evidence="1">
    <location>
        <begin position="429"/>
        <end position="461"/>
    </location>
</feature>
<dbReference type="InterPro" id="IPR001967">
    <property type="entry name" value="Peptidase_S11_N"/>
</dbReference>
<keyword evidence="6" id="KW-1185">Reference proteome</keyword>
<sequence>MKKKLSYLLVCLITAMMVINSCLVAFADETYDKVDLISNYGVVIDYETGKVLGGKNIDSKVYPASTTKIWTAYLVVKNAKNLDEPIEITEPPGVDGSSMYLEVGEIFTVRELLQGLLIHSSNDAAVVLAKYVSGSVEEFSKLMNEEAKKAGALNTHFNNPHGLPDENHYTTPYDMAMLARKAMSEKLIREIVNTKSLTLKEQDSANSKVHFSRYFTNTNLFLTSNEDMTYRGQTVPIKYDIVDGIKTGYTDDAGRCLLSSAVKNDMRVIAAVFKSHGTNVYVDSRTLLDYGFENYTSKTIIDKEDYTKTKRVLLTKEKELIYQPKSGYKLIMKNGESSSADYSYKEKFDYNLPIYEGDKVGTLEIYNGKKLEKTIDLVSTNEMHSTFAFFTESNFFKVLFKIILFLILAFIVFIVYVIIRKKYRKKIKRLSQKNKKKNTQAKRKNTQTKKTQKRNAPKKKK</sequence>
<protein>
    <submittedName>
        <fullName evidence="5">D-alanyl-D-alanine carboxypeptidase</fullName>
    </submittedName>
</protein>
<evidence type="ECO:0000256" key="1">
    <source>
        <dbReference type="SAM" id="MobiDB-lite"/>
    </source>
</evidence>
<proteinExistence type="predicted"/>
<keyword evidence="2" id="KW-0812">Transmembrane</keyword>
<evidence type="ECO:0000256" key="3">
    <source>
        <dbReference type="SAM" id="SignalP"/>
    </source>
</evidence>
<dbReference type="Pfam" id="PF00768">
    <property type="entry name" value="Peptidase_S11"/>
    <property type="match status" value="1"/>
</dbReference>
<dbReference type="PANTHER" id="PTHR21581">
    <property type="entry name" value="D-ALANYL-D-ALANINE CARBOXYPEPTIDASE"/>
    <property type="match status" value="1"/>
</dbReference>
<evidence type="ECO:0000313" key="6">
    <source>
        <dbReference type="Proteomes" id="UP001196301"/>
    </source>
</evidence>
<evidence type="ECO:0000256" key="2">
    <source>
        <dbReference type="SAM" id="Phobius"/>
    </source>
</evidence>
<evidence type="ECO:0000313" key="5">
    <source>
        <dbReference type="EMBL" id="MBU5335823.1"/>
    </source>
</evidence>
<dbReference type="PANTHER" id="PTHR21581:SF6">
    <property type="entry name" value="TRAFFICKING PROTEIN PARTICLE COMPLEX SUBUNIT 12"/>
    <property type="match status" value="1"/>
</dbReference>
<keyword evidence="2" id="KW-1133">Transmembrane helix</keyword>
<feature type="chain" id="PRO_5045600203" evidence="3">
    <location>
        <begin position="28"/>
        <end position="461"/>
    </location>
</feature>
<reference evidence="5 6" key="1">
    <citation type="submission" date="2021-06" db="EMBL/GenBank/DDBJ databases">
        <authorList>
            <person name="Sun Q."/>
            <person name="Li D."/>
        </authorList>
    </citation>
    <scope>NUCLEOTIDE SEQUENCE [LARGE SCALE GENOMIC DNA]</scope>
    <source>
        <strain evidence="5 6">N19</strain>
    </source>
</reference>
<dbReference type="SMART" id="SM00936">
    <property type="entry name" value="PBP5_C"/>
    <property type="match status" value="1"/>
</dbReference>
<keyword evidence="3" id="KW-0732">Signal</keyword>
<keyword evidence="5" id="KW-0121">Carboxypeptidase</keyword>
<comment type="caution">
    <text evidence="5">The sequence shown here is derived from an EMBL/GenBank/DDBJ whole genome shotgun (WGS) entry which is preliminary data.</text>
</comment>
<feature type="transmembrane region" description="Helical" evidence="2">
    <location>
        <begin position="398"/>
        <end position="419"/>
    </location>
</feature>
<evidence type="ECO:0000259" key="4">
    <source>
        <dbReference type="SMART" id="SM00936"/>
    </source>
</evidence>
<keyword evidence="5" id="KW-0378">Hydrolase</keyword>
<dbReference type="RefSeq" id="WP_216568962.1">
    <property type="nucleotide sequence ID" value="NZ_JAHLOQ010000010.1"/>
</dbReference>
<dbReference type="Proteomes" id="UP001196301">
    <property type="component" value="Unassembled WGS sequence"/>
</dbReference>
<dbReference type="GO" id="GO:0004180">
    <property type="term" value="F:carboxypeptidase activity"/>
    <property type="evidence" value="ECO:0007669"/>
    <property type="project" value="UniProtKB-KW"/>
</dbReference>
<name>A0ABS6DWN6_9FIRM</name>
<keyword evidence="5" id="KW-0645">Protease</keyword>
<dbReference type="EMBL" id="JAHLOQ010000010">
    <property type="protein sequence ID" value="MBU5335823.1"/>
    <property type="molecule type" value="Genomic_DNA"/>
</dbReference>
<dbReference type="Pfam" id="PF07943">
    <property type="entry name" value="PBP5_C"/>
    <property type="match status" value="1"/>
</dbReference>